<dbReference type="Gene3D" id="3.30.200.20">
    <property type="entry name" value="Phosphorylase Kinase, domain 1"/>
    <property type="match status" value="1"/>
</dbReference>
<reference evidence="3" key="1">
    <citation type="journal article" date="2019" name="Int. J. Syst. Evol. Microbiol.">
        <title>The Global Catalogue of Microorganisms (GCM) 10K type strain sequencing project: providing services to taxonomists for standard genome sequencing and annotation.</title>
        <authorList>
            <consortium name="The Broad Institute Genomics Platform"/>
            <consortium name="The Broad Institute Genome Sequencing Center for Infectious Disease"/>
            <person name="Wu L."/>
            <person name="Ma J."/>
        </authorList>
    </citation>
    <scope>NUCLEOTIDE SEQUENCE [LARGE SCALE GENOMIC DNA]</scope>
    <source>
        <strain evidence="3">JCM 31037</strain>
    </source>
</reference>
<keyword evidence="3" id="KW-1185">Reference proteome</keyword>
<dbReference type="PANTHER" id="PTHR21310:SF15">
    <property type="entry name" value="AMINOGLYCOSIDE PHOSPHOTRANSFERASE DOMAIN-CONTAINING PROTEIN"/>
    <property type="match status" value="1"/>
</dbReference>
<dbReference type="SUPFAM" id="SSF56112">
    <property type="entry name" value="Protein kinase-like (PK-like)"/>
    <property type="match status" value="1"/>
</dbReference>
<sequence length="292" mass="31285">MGSHPSVADLLGVVAGHLPDYPVDSVVRIGAGLDNTAYEVNGELVVRFSRKPDPDRVDDEARLLTVLGEVSPLPVPVLVFADPAQSCLAYTRLAGLPLLEVPRQQRSGHGESVATALGGLLSALHSLPLDRLAGLVDTDDHPLGEWRREAAENYRAVATHVPAAYHRSVEAFLAAAPPDRADTAVFSHGDLGIEHVLVDPDTGAVTGVIDWSDAAIVDPAYDFGLVYRDLGPAALRAALVAYRTGADVAALCQRATFYARCNLFEDLLYGIETDQERYVDKSLAALDWLFPA</sequence>
<accession>A0ABW3Y8E3</accession>
<gene>
    <name evidence="2" type="ORF">ACFQ4H_04205</name>
</gene>
<dbReference type="InterPro" id="IPR011009">
    <property type="entry name" value="Kinase-like_dom_sf"/>
</dbReference>
<dbReference type="Proteomes" id="UP001597260">
    <property type="component" value="Unassembled WGS sequence"/>
</dbReference>
<dbReference type="EMBL" id="JBHTMP010000004">
    <property type="protein sequence ID" value="MFD1320290.1"/>
    <property type="molecule type" value="Genomic_DNA"/>
</dbReference>
<dbReference type="PANTHER" id="PTHR21310">
    <property type="entry name" value="AMINOGLYCOSIDE PHOSPHOTRANSFERASE-RELATED-RELATED"/>
    <property type="match status" value="1"/>
</dbReference>
<proteinExistence type="predicted"/>
<evidence type="ECO:0000313" key="3">
    <source>
        <dbReference type="Proteomes" id="UP001597260"/>
    </source>
</evidence>
<comment type="caution">
    <text evidence="2">The sequence shown here is derived from an EMBL/GenBank/DDBJ whole genome shotgun (WGS) entry which is preliminary data.</text>
</comment>
<name>A0ABW3Y8E3_9ACTN</name>
<dbReference type="Gene3D" id="3.90.1200.10">
    <property type="match status" value="1"/>
</dbReference>
<protein>
    <submittedName>
        <fullName evidence="2">Phosphotransferase family protein</fullName>
    </submittedName>
</protein>
<evidence type="ECO:0000259" key="1">
    <source>
        <dbReference type="Pfam" id="PF01636"/>
    </source>
</evidence>
<feature type="domain" description="Aminoglycoside phosphotransferase" evidence="1">
    <location>
        <begin position="26"/>
        <end position="242"/>
    </location>
</feature>
<dbReference type="InterPro" id="IPR002575">
    <property type="entry name" value="Aminoglycoside_PTrfase"/>
</dbReference>
<evidence type="ECO:0000313" key="2">
    <source>
        <dbReference type="EMBL" id="MFD1320290.1"/>
    </source>
</evidence>
<dbReference type="RefSeq" id="WP_377567140.1">
    <property type="nucleotide sequence ID" value="NZ_JBHTMP010000004.1"/>
</dbReference>
<dbReference type="Pfam" id="PF01636">
    <property type="entry name" value="APH"/>
    <property type="match status" value="1"/>
</dbReference>
<dbReference type="InterPro" id="IPR051678">
    <property type="entry name" value="AGP_Transferase"/>
</dbReference>
<organism evidence="2 3">
    <name type="scientific">Micromonospora sonneratiae</name>
    <dbReference type="NCBI Taxonomy" id="1184706"/>
    <lineage>
        <taxon>Bacteria</taxon>
        <taxon>Bacillati</taxon>
        <taxon>Actinomycetota</taxon>
        <taxon>Actinomycetes</taxon>
        <taxon>Micromonosporales</taxon>
        <taxon>Micromonosporaceae</taxon>
        <taxon>Micromonospora</taxon>
    </lineage>
</organism>